<feature type="domain" description="Peptidase S9 prolyl oligopeptidase catalytic" evidence="3">
    <location>
        <begin position="261"/>
        <end position="344"/>
    </location>
</feature>
<name>A1ZQ98_MICM2</name>
<dbReference type="PANTHER" id="PTHR43265">
    <property type="entry name" value="ESTERASE ESTD"/>
    <property type="match status" value="1"/>
</dbReference>
<feature type="signal peptide" evidence="2">
    <location>
        <begin position="1"/>
        <end position="27"/>
    </location>
</feature>
<dbReference type="Gene3D" id="3.40.50.1820">
    <property type="entry name" value="alpha/beta hydrolase"/>
    <property type="match status" value="1"/>
</dbReference>
<reference evidence="5 6" key="1">
    <citation type="submission" date="2007-01" db="EMBL/GenBank/DDBJ databases">
        <authorList>
            <person name="Haygood M."/>
            <person name="Podell S."/>
            <person name="Anderson C."/>
            <person name="Hopkinson B."/>
            <person name="Roe K."/>
            <person name="Barbeau K."/>
            <person name="Gaasterland T."/>
            <person name="Ferriera S."/>
            <person name="Johnson J."/>
            <person name="Kravitz S."/>
            <person name="Beeson K."/>
            <person name="Sutton G."/>
            <person name="Rogers Y.-H."/>
            <person name="Friedman R."/>
            <person name="Frazier M."/>
            <person name="Venter J.C."/>
        </authorList>
    </citation>
    <scope>NUCLEOTIDE SEQUENCE [LARGE SCALE GENOMIC DNA]</scope>
    <source>
        <strain evidence="5 6">ATCC 23134</strain>
    </source>
</reference>
<keyword evidence="6" id="KW-1185">Reference proteome</keyword>
<dbReference type="SUPFAM" id="SSF53474">
    <property type="entry name" value="alpha/beta-Hydrolases"/>
    <property type="match status" value="1"/>
</dbReference>
<dbReference type="Pfam" id="PF00326">
    <property type="entry name" value="Peptidase_S9"/>
    <property type="match status" value="1"/>
</dbReference>
<dbReference type="PROSITE" id="PS00708">
    <property type="entry name" value="PRO_ENDOPEP_SER"/>
    <property type="match status" value="1"/>
</dbReference>
<dbReference type="InterPro" id="IPR002471">
    <property type="entry name" value="Pept_S9_AS"/>
</dbReference>
<dbReference type="InterPro" id="IPR022742">
    <property type="entry name" value="Hydrolase_4"/>
</dbReference>
<dbReference type="GO" id="GO:0004252">
    <property type="term" value="F:serine-type endopeptidase activity"/>
    <property type="evidence" value="ECO:0007669"/>
    <property type="project" value="InterPro"/>
</dbReference>
<dbReference type="InterPro" id="IPR053145">
    <property type="entry name" value="AB_hydrolase_Est10"/>
</dbReference>
<evidence type="ECO:0000256" key="1">
    <source>
        <dbReference type="ARBA" id="ARBA00022801"/>
    </source>
</evidence>
<dbReference type="PROSITE" id="PS51257">
    <property type="entry name" value="PROKAR_LIPOPROTEIN"/>
    <property type="match status" value="1"/>
</dbReference>
<organism evidence="5 6">
    <name type="scientific">Microscilla marina ATCC 23134</name>
    <dbReference type="NCBI Taxonomy" id="313606"/>
    <lineage>
        <taxon>Bacteria</taxon>
        <taxon>Pseudomonadati</taxon>
        <taxon>Bacteroidota</taxon>
        <taxon>Cytophagia</taxon>
        <taxon>Cytophagales</taxon>
        <taxon>Microscillaceae</taxon>
        <taxon>Microscilla</taxon>
    </lineage>
</organism>
<evidence type="ECO:0000256" key="2">
    <source>
        <dbReference type="SAM" id="SignalP"/>
    </source>
</evidence>
<protein>
    <submittedName>
        <fullName evidence="5">Hydrolase, alpha/beta fold family protein</fullName>
    </submittedName>
</protein>
<proteinExistence type="predicted"/>
<evidence type="ECO:0000259" key="3">
    <source>
        <dbReference type="Pfam" id="PF00326"/>
    </source>
</evidence>
<keyword evidence="1 5" id="KW-0378">Hydrolase</keyword>
<gene>
    <name evidence="5" type="ORF">M23134_06908</name>
</gene>
<dbReference type="EMBL" id="AAWS01000023">
    <property type="protein sequence ID" value="EAY27507.1"/>
    <property type="molecule type" value="Genomic_DNA"/>
</dbReference>
<dbReference type="eggNOG" id="COG1073">
    <property type="taxonomic scope" value="Bacteria"/>
</dbReference>
<evidence type="ECO:0000313" key="6">
    <source>
        <dbReference type="Proteomes" id="UP000004095"/>
    </source>
</evidence>
<feature type="chain" id="PRO_5002642114" evidence="2">
    <location>
        <begin position="28"/>
        <end position="369"/>
    </location>
</feature>
<dbReference type="Proteomes" id="UP000004095">
    <property type="component" value="Unassembled WGS sequence"/>
</dbReference>
<dbReference type="InterPro" id="IPR029058">
    <property type="entry name" value="AB_hydrolase_fold"/>
</dbReference>
<keyword evidence="2" id="KW-0732">Signal</keyword>
<dbReference type="Pfam" id="PF12146">
    <property type="entry name" value="Hydrolase_4"/>
    <property type="match status" value="1"/>
</dbReference>
<evidence type="ECO:0000313" key="5">
    <source>
        <dbReference type="EMBL" id="EAY27507.1"/>
    </source>
</evidence>
<dbReference type="PANTHER" id="PTHR43265:SF1">
    <property type="entry name" value="ESTERASE ESTD"/>
    <property type="match status" value="1"/>
</dbReference>
<comment type="caution">
    <text evidence="5">The sequence shown here is derived from an EMBL/GenBank/DDBJ whole genome shotgun (WGS) entry which is preliminary data.</text>
</comment>
<dbReference type="OrthoDB" id="9809549at2"/>
<evidence type="ECO:0000259" key="4">
    <source>
        <dbReference type="Pfam" id="PF12146"/>
    </source>
</evidence>
<feature type="domain" description="Serine aminopeptidase S33" evidence="4">
    <location>
        <begin position="83"/>
        <end position="179"/>
    </location>
</feature>
<dbReference type="AlphaFoldDB" id="A1ZQ98"/>
<dbReference type="InterPro" id="IPR001375">
    <property type="entry name" value="Peptidase_S9_cat"/>
</dbReference>
<accession>A1ZQ98</accession>
<sequence length="369" mass="41025">MIKLNHLHTLLFIACFMATLINSQAIAQNKAHTEEEVIFKNAEITLSGTLTLPKTKGKHPAIVLITGSGPQNRDSDILGFKIFKQIADELTAKGIAVLRYDDRGVGKSTGKIMQSTTEDFAEDVVAAIQLLEKRKDINPQQIGVLGHSEGGIVSHLVYAKHPGLAFMVLMAGPTVAGKEVILEQSDAMLKAQGKSDEECKAQRKRSLMMFKALETGKGWDEVTKANVAYLLEEIKKLPKEKTAHITKPKVYAEYVIKQQLKGVKNPWYKFFISYDPRPNMEKIICPVLAIFGEKDLQVLTSQNREPLEKALKKAGNKDVTIKVLKNANHLFQKANTGSPSEYAKLPKELLPEFLPAVSNWLLKRVTVIK</sequence>
<dbReference type="ESTHER" id="9sphi-a1zq98">
    <property type="family name" value="6_AlphaBeta_hydrolase"/>
</dbReference>
<dbReference type="GO" id="GO:0052689">
    <property type="term" value="F:carboxylic ester hydrolase activity"/>
    <property type="evidence" value="ECO:0007669"/>
    <property type="project" value="TreeGrafter"/>
</dbReference>
<dbReference type="RefSeq" id="WP_002699531.1">
    <property type="nucleotide sequence ID" value="NZ_AAWS01000023.1"/>
</dbReference>
<dbReference type="GO" id="GO:0006508">
    <property type="term" value="P:proteolysis"/>
    <property type="evidence" value="ECO:0007669"/>
    <property type="project" value="InterPro"/>
</dbReference>